<evidence type="ECO:0000313" key="3">
    <source>
        <dbReference type="Proteomes" id="UP001500021"/>
    </source>
</evidence>
<comment type="caution">
    <text evidence="2">The sequence shown here is derived from an EMBL/GenBank/DDBJ whole genome shotgun (WGS) entry which is preliminary data.</text>
</comment>
<proteinExistence type="predicted"/>
<evidence type="ECO:0000256" key="1">
    <source>
        <dbReference type="SAM" id="Phobius"/>
    </source>
</evidence>
<keyword evidence="1" id="KW-0472">Membrane</keyword>
<dbReference type="EMBL" id="BAAAFA010000012">
    <property type="protein sequence ID" value="GAA0822786.1"/>
    <property type="molecule type" value="Genomic_DNA"/>
</dbReference>
<reference evidence="2 3" key="1">
    <citation type="journal article" date="2019" name="Int. J. Syst. Evol. Microbiol.">
        <title>The Global Catalogue of Microorganisms (GCM) 10K type strain sequencing project: providing services to taxonomists for standard genome sequencing and annotation.</title>
        <authorList>
            <consortium name="The Broad Institute Genomics Platform"/>
            <consortium name="The Broad Institute Genome Sequencing Center for Infectious Disease"/>
            <person name="Wu L."/>
            <person name="Ma J."/>
        </authorList>
    </citation>
    <scope>NUCLEOTIDE SEQUENCE [LARGE SCALE GENOMIC DNA]</scope>
    <source>
        <strain evidence="2 3">JCM 15608</strain>
    </source>
</reference>
<gene>
    <name evidence="2" type="ORF">GCM10009111_31630</name>
</gene>
<sequence>MNTSLIKASIKKELWEFKGMLTWVPITLIGLIIAVPLLALLLNDLDGDKFLAGVKQLAELQSSPELQTIFFSSTIALFTPFLVVGFIVQCYYLINCLFDEKRDRSVMFWRSLPVSDGLTVAIKLLTGAIVIPAIFMSAATALFLLGLLVNIVISSVLYFGYDISLFGLLGEVNIVSNLSYIWVSLLPTAVWLLPLFSWLMLASIYATKAPFLWAVLPIAALLVIEGIIVNYLQLPDMFFGNFLMDYFSITPSIEHGNSIQAHDSLNIILAQIDYRTVVISAVLMYAVYWFRVNKSEI</sequence>
<accession>A0ABN1LAK4</accession>
<organism evidence="2 3">
    <name type="scientific">Colwellia asteriadis</name>
    <dbReference type="NCBI Taxonomy" id="517723"/>
    <lineage>
        <taxon>Bacteria</taxon>
        <taxon>Pseudomonadati</taxon>
        <taxon>Pseudomonadota</taxon>
        <taxon>Gammaproteobacteria</taxon>
        <taxon>Alteromonadales</taxon>
        <taxon>Colwelliaceae</taxon>
        <taxon>Colwellia</taxon>
    </lineage>
</organism>
<keyword evidence="3" id="KW-1185">Reference proteome</keyword>
<protein>
    <submittedName>
        <fullName evidence="2">ABC transporter permease</fullName>
    </submittedName>
</protein>
<keyword evidence="1" id="KW-0812">Transmembrane</keyword>
<feature type="transmembrane region" description="Helical" evidence="1">
    <location>
        <begin position="211"/>
        <end position="232"/>
    </location>
</feature>
<evidence type="ECO:0000313" key="2">
    <source>
        <dbReference type="EMBL" id="GAA0822786.1"/>
    </source>
</evidence>
<feature type="transmembrane region" description="Helical" evidence="1">
    <location>
        <begin position="69"/>
        <end position="94"/>
    </location>
</feature>
<keyword evidence="1" id="KW-1133">Transmembrane helix</keyword>
<feature type="transmembrane region" description="Helical" evidence="1">
    <location>
        <begin position="141"/>
        <end position="159"/>
    </location>
</feature>
<dbReference type="RefSeq" id="WP_343818733.1">
    <property type="nucleotide sequence ID" value="NZ_BAAAFA010000012.1"/>
</dbReference>
<feature type="transmembrane region" description="Helical" evidence="1">
    <location>
        <begin position="272"/>
        <end position="290"/>
    </location>
</feature>
<feature type="transmembrane region" description="Helical" evidence="1">
    <location>
        <begin position="180"/>
        <end position="205"/>
    </location>
</feature>
<feature type="transmembrane region" description="Helical" evidence="1">
    <location>
        <begin position="21"/>
        <end position="42"/>
    </location>
</feature>
<dbReference type="Proteomes" id="UP001500021">
    <property type="component" value="Unassembled WGS sequence"/>
</dbReference>
<name>A0ABN1LAK4_9GAMM</name>